<comment type="similarity">
    <text evidence="5">Belongs to the class-II pyridoxal-phosphate-dependent aminotransferase family. MalY/PatB cystathionine beta-lyase subfamily.</text>
</comment>
<protein>
    <recommendedName>
        <fullName evidence="2">cysteine-S-conjugate beta-lyase</fullName>
        <ecNumber evidence="2">4.4.1.13</ecNumber>
    </recommendedName>
</protein>
<name>A0A3R5ZF09_9FIRM</name>
<evidence type="ECO:0000256" key="5">
    <source>
        <dbReference type="ARBA" id="ARBA00037974"/>
    </source>
</evidence>
<dbReference type="Proteomes" id="UP000285820">
    <property type="component" value="Unassembled WGS sequence"/>
</dbReference>
<keyword evidence="3" id="KW-0663">Pyridoxal phosphate</keyword>
<proteinExistence type="inferred from homology"/>
<evidence type="ECO:0000256" key="2">
    <source>
        <dbReference type="ARBA" id="ARBA00012224"/>
    </source>
</evidence>
<dbReference type="GO" id="GO:0047804">
    <property type="term" value="F:cysteine-S-conjugate beta-lyase activity"/>
    <property type="evidence" value="ECO:0007669"/>
    <property type="project" value="UniProtKB-EC"/>
</dbReference>
<dbReference type="Gene3D" id="3.40.640.10">
    <property type="entry name" value="Type I PLP-dependent aspartate aminotransferase-like (Major domain)"/>
    <property type="match status" value="1"/>
</dbReference>
<dbReference type="RefSeq" id="WP_118125716.1">
    <property type="nucleotide sequence ID" value="NZ_DAWDHB010000063.1"/>
</dbReference>
<dbReference type="Gene3D" id="3.90.1150.10">
    <property type="entry name" value="Aspartate Aminotransferase, domain 1"/>
    <property type="match status" value="1"/>
</dbReference>
<gene>
    <name evidence="7" type="ORF">DWY29_06305</name>
</gene>
<dbReference type="Pfam" id="PF00155">
    <property type="entry name" value="Aminotran_1_2"/>
    <property type="match status" value="1"/>
</dbReference>
<dbReference type="InterPro" id="IPR051798">
    <property type="entry name" value="Class-II_PLP-Dep_Aminotrans"/>
</dbReference>
<dbReference type="InterPro" id="IPR004839">
    <property type="entry name" value="Aminotransferase_I/II_large"/>
</dbReference>
<accession>A0A3R5ZF09</accession>
<dbReference type="SUPFAM" id="SSF53383">
    <property type="entry name" value="PLP-dependent transferases"/>
    <property type="match status" value="1"/>
</dbReference>
<evidence type="ECO:0000313" key="7">
    <source>
        <dbReference type="EMBL" id="RGR69262.1"/>
    </source>
</evidence>
<evidence type="ECO:0000256" key="3">
    <source>
        <dbReference type="ARBA" id="ARBA00022898"/>
    </source>
</evidence>
<dbReference type="PANTHER" id="PTHR43525:SF1">
    <property type="entry name" value="PROTEIN MALY"/>
    <property type="match status" value="1"/>
</dbReference>
<evidence type="ECO:0000259" key="6">
    <source>
        <dbReference type="Pfam" id="PF00155"/>
    </source>
</evidence>
<dbReference type="InterPro" id="IPR015421">
    <property type="entry name" value="PyrdxlP-dep_Trfase_major"/>
</dbReference>
<dbReference type="EC" id="4.4.1.13" evidence="2"/>
<comment type="cofactor">
    <cofactor evidence="1">
        <name>pyridoxal 5'-phosphate</name>
        <dbReference type="ChEBI" id="CHEBI:597326"/>
    </cofactor>
</comment>
<dbReference type="InterPro" id="IPR027619">
    <property type="entry name" value="C-S_lyase_PatB-like"/>
</dbReference>
<dbReference type="InterPro" id="IPR015424">
    <property type="entry name" value="PyrdxlP-dep_Trfase"/>
</dbReference>
<keyword evidence="4" id="KW-0456">Lyase</keyword>
<keyword evidence="7" id="KW-0808">Transferase</keyword>
<evidence type="ECO:0000256" key="4">
    <source>
        <dbReference type="ARBA" id="ARBA00023239"/>
    </source>
</evidence>
<dbReference type="InterPro" id="IPR015422">
    <property type="entry name" value="PyrdxlP-dep_Trfase_small"/>
</dbReference>
<dbReference type="PANTHER" id="PTHR43525">
    <property type="entry name" value="PROTEIN MALY"/>
    <property type="match status" value="1"/>
</dbReference>
<reference evidence="7 8" key="1">
    <citation type="submission" date="2018-08" db="EMBL/GenBank/DDBJ databases">
        <title>A genome reference for cultivated species of the human gut microbiota.</title>
        <authorList>
            <person name="Zou Y."/>
            <person name="Xue W."/>
            <person name="Luo G."/>
        </authorList>
    </citation>
    <scope>NUCLEOTIDE SEQUENCE [LARGE SCALE GENOMIC DNA]</scope>
    <source>
        <strain evidence="7 8">AF24-4</strain>
    </source>
</reference>
<dbReference type="EMBL" id="QRUN01000006">
    <property type="protein sequence ID" value="RGR69262.1"/>
    <property type="molecule type" value="Genomic_DNA"/>
</dbReference>
<dbReference type="AlphaFoldDB" id="A0A3R5ZF09"/>
<evidence type="ECO:0000313" key="8">
    <source>
        <dbReference type="Proteomes" id="UP000285820"/>
    </source>
</evidence>
<keyword evidence="7" id="KW-0032">Aminotransferase</keyword>
<organism evidence="7 8">
    <name type="scientific">Roseburia inulinivorans</name>
    <dbReference type="NCBI Taxonomy" id="360807"/>
    <lineage>
        <taxon>Bacteria</taxon>
        <taxon>Bacillati</taxon>
        <taxon>Bacillota</taxon>
        <taxon>Clostridia</taxon>
        <taxon>Lachnospirales</taxon>
        <taxon>Lachnospiraceae</taxon>
        <taxon>Roseburia</taxon>
    </lineage>
</organism>
<sequence>MAERNLDFDKITDRRNTNCLKYDFAVKRGMPEDVLPLWVADMDFQTSSYVQDALIKQAQHGIFGYSDGQESYFEAVKGWLKKHHDWEVQEKWLVKTPGVVMALALSVKAYTDPGDAVLIQSPVYYPFSEVISDNGRKIVSSDLFLGEDNRYHIDYADFEKKIAEEEVKLFFLCNPHNPVGRVWTKEELETIGDICYRHHVIVVSDEIHADFVFQGKHHVFANLKKEYAEWTITCTSPGKTFNLAGLQTSNIFIPNQKLKNAFKKQLAAAGYSQLNAAGLVACEAAYRDGEEWYQAMKKYVAGNIAFTKEFVEKNLPGVNMVEHEGTYLIWLDFNGLGLCTQELEDLIVHKAKLWLDSGRIFGKCGRGFQRINVACPRSTLKEALERIAKVLPADTVKFAS</sequence>
<dbReference type="NCBIfam" id="TIGR04350">
    <property type="entry name" value="C_S_lyase_PatB"/>
    <property type="match status" value="1"/>
</dbReference>
<dbReference type="GO" id="GO:0008483">
    <property type="term" value="F:transaminase activity"/>
    <property type="evidence" value="ECO:0007669"/>
    <property type="project" value="UniProtKB-KW"/>
</dbReference>
<feature type="domain" description="Aminotransferase class I/classII large" evidence="6">
    <location>
        <begin position="33"/>
        <end position="387"/>
    </location>
</feature>
<dbReference type="GO" id="GO:0030170">
    <property type="term" value="F:pyridoxal phosphate binding"/>
    <property type="evidence" value="ECO:0007669"/>
    <property type="project" value="InterPro"/>
</dbReference>
<dbReference type="CDD" id="cd00609">
    <property type="entry name" value="AAT_like"/>
    <property type="match status" value="1"/>
</dbReference>
<comment type="caution">
    <text evidence="7">The sequence shown here is derived from an EMBL/GenBank/DDBJ whole genome shotgun (WGS) entry which is preliminary data.</text>
</comment>
<evidence type="ECO:0000256" key="1">
    <source>
        <dbReference type="ARBA" id="ARBA00001933"/>
    </source>
</evidence>